<sequence length="563" mass="60594">MRTIRTTGLAAAAALAVLLAACSTGGGGEGSTSGGSGDGTDTGSGEAAGLIGEDQMVGAMTDYGVGTTFKATEPVDFGLLYRDHPNYPVKNDWLVLSEIEANQNVTFTRTDVPLSDWDQKKALLISAGDAPDIISVTYPGQETQFVSGGALLPVSDYFEYMPNFTQKVADWGLQDELDTHKQADGKIYQLPGLREIPDVQYTVAIRDDLWQKAGITDDPATWDEFLEDLKTVQEANPDLSYAMSDRWTDSTTLGAFLNMMAPNFGTTGGWDYNNTWFDHDSGEFVFTGTSDAYKELVTYAASLVEAGVLDPEITQSDDQAVQKFVSGKSAAISGNTQTLSEYRTKLADSGNTEATVRLLTIPDGPAGNNLAGSQLSSGLLLSSKVADSPNLLALLQFVDWLYYSDEGIEFAAWGVEGTTYTKDADGTRHLMDDIGWSSLNPDAPKKLNADFGFFNGVFLLANGSTKDLLQSVMTDEIKDWTNDVLAKKETLPVKPAAGLDDLELESSSLLDSQLKDAVQAATAAFITGQRSLDTWDAYVSEINGLGAQQLIDTYNTAYQRTQG</sequence>
<dbReference type="OrthoDB" id="9787283at2"/>
<dbReference type="PROSITE" id="PS51257">
    <property type="entry name" value="PROKAR_LIPOPROTEIN"/>
    <property type="match status" value="1"/>
</dbReference>
<evidence type="ECO:0000256" key="3">
    <source>
        <dbReference type="ARBA" id="ARBA00023136"/>
    </source>
</evidence>
<reference evidence="8 9" key="1">
    <citation type="submission" date="2018-11" db="EMBL/GenBank/DDBJ databases">
        <title>Sequencing the genomes of 1000 actinobacteria strains.</title>
        <authorList>
            <person name="Klenk H.-P."/>
        </authorList>
    </citation>
    <scope>NUCLEOTIDE SEQUENCE [LARGE SCALE GENOMIC DNA]</scope>
    <source>
        <strain evidence="8 9">DSM 13521</strain>
    </source>
</reference>
<keyword evidence="9" id="KW-1185">Reference proteome</keyword>
<dbReference type="RefSeq" id="WP_123739104.1">
    <property type="nucleotide sequence ID" value="NZ_CALFQU010000010.1"/>
</dbReference>
<dbReference type="Gene3D" id="3.40.190.10">
    <property type="entry name" value="Periplasmic binding protein-like II"/>
    <property type="match status" value="2"/>
</dbReference>
<evidence type="ECO:0000256" key="2">
    <source>
        <dbReference type="ARBA" id="ARBA00022729"/>
    </source>
</evidence>
<dbReference type="Proteomes" id="UP000275356">
    <property type="component" value="Unassembled WGS sequence"/>
</dbReference>
<keyword evidence="4" id="KW-0564">Palmitate</keyword>
<evidence type="ECO:0000256" key="7">
    <source>
        <dbReference type="SAM" id="SignalP"/>
    </source>
</evidence>
<evidence type="ECO:0000313" key="9">
    <source>
        <dbReference type="Proteomes" id="UP000275356"/>
    </source>
</evidence>
<dbReference type="PANTHER" id="PTHR43649">
    <property type="entry name" value="ARABINOSE-BINDING PROTEIN-RELATED"/>
    <property type="match status" value="1"/>
</dbReference>
<evidence type="ECO:0000256" key="5">
    <source>
        <dbReference type="ARBA" id="ARBA00023288"/>
    </source>
</evidence>
<dbReference type="Pfam" id="PF01547">
    <property type="entry name" value="SBP_bac_1"/>
    <property type="match status" value="1"/>
</dbReference>
<dbReference type="InterPro" id="IPR006059">
    <property type="entry name" value="SBP"/>
</dbReference>
<feature type="signal peptide" evidence="7">
    <location>
        <begin position="1"/>
        <end position="26"/>
    </location>
</feature>
<feature type="compositionally biased region" description="Gly residues" evidence="6">
    <location>
        <begin position="27"/>
        <end position="42"/>
    </location>
</feature>
<gene>
    <name evidence="8" type="ORF">EDD28_1591</name>
</gene>
<evidence type="ECO:0000256" key="4">
    <source>
        <dbReference type="ARBA" id="ARBA00023139"/>
    </source>
</evidence>
<dbReference type="PANTHER" id="PTHR43649:SF33">
    <property type="entry name" value="POLYGALACTURONAN_RHAMNOGALACTURONAN-BINDING PROTEIN YTCQ"/>
    <property type="match status" value="1"/>
</dbReference>
<proteinExistence type="predicted"/>
<evidence type="ECO:0000256" key="1">
    <source>
        <dbReference type="ARBA" id="ARBA00022475"/>
    </source>
</evidence>
<dbReference type="EMBL" id="RKHQ01000001">
    <property type="protein sequence ID" value="ROR96998.1"/>
    <property type="molecule type" value="Genomic_DNA"/>
</dbReference>
<keyword evidence="3" id="KW-0472">Membrane</keyword>
<feature type="chain" id="PRO_5039406522" evidence="7">
    <location>
        <begin position="27"/>
        <end position="563"/>
    </location>
</feature>
<comment type="caution">
    <text evidence="8">The sequence shown here is derived from an EMBL/GenBank/DDBJ whole genome shotgun (WGS) entry which is preliminary data.</text>
</comment>
<evidence type="ECO:0000313" key="8">
    <source>
        <dbReference type="EMBL" id="ROR96998.1"/>
    </source>
</evidence>
<organism evidence="8 9">
    <name type="scientific">Salana multivorans</name>
    <dbReference type="NCBI Taxonomy" id="120377"/>
    <lineage>
        <taxon>Bacteria</taxon>
        <taxon>Bacillati</taxon>
        <taxon>Actinomycetota</taxon>
        <taxon>Actinomycetes</taxon>
        <taxon>Micrococcales</taxon>
        <taxon>Beutenbergiaceae</taxon>
        <taxon>Salana</taxon>
    </lineage>
</organism>
<dbReference type="AlphaFoldDB" id="A0A3N2DBG7"/>
<keyword evidence="5" id="KW-0449">Lipoprotein</keyword>
<dbReference type="SUPFAM" id="SSF53850">
    <property type="entry name" value="Periplasmic binding protein-like II"/>
    <property type="match status" value="1"/>
</dbReference>
<protein>
    <submittedName>
        <fullName evidence="8">Carbohydrate ABC transporter substrate-binding protein (CUT1 family)</fullName>
    </submittedName>
</protein>
<name>A0A3N2DBG7_9MICO</name>
<keyword evidence="2 7" id="KW-0732">Signal</keyword>
<dbReference type="CDD" id="cd13583">
    <property type="entry name" value="PBP2_AlgQ_like_4"/>
    <property type="match status" value="1"/>
</dbReference>
<evidence type="ECO:0000256" key="6">
    <source>
        <dbReference type="SAM" id="MobiDB-lite"/>
    </source>
</evidence>
<dbReference type="InterPro" id="IPR050490">
    <property type="entry name" value="Bact_solute-bd_prot1"/>
</dbReference>
<keyword evidence="1" id="KW-1003">Cell membrane</keyword>
<accession>A0A3N2DBG7</accession>
<feature type="region of interest" description="Disordered" evidence="6">
    <location>
        <begin position="27"/>
        <end position="48"/>
    </location>
</feature>